<evidence type="ECO:0000256" key="2">
    <source>
        <dbReference type="ARBA" id="ARBA00022692"/>
    </source>
</evidence>
<protein>
    <submittedName>
        <fullName evidence="5">DoxX family protein</fullName>
    </submittedName>
</protein>
<comment type="subcellular location">
    <subcellularLocation>
        <location evidence="1">Membrane</location>
        <topology evidence="1">Multi-pass membrane protein</topology>
    </subcellularLocation>
</comment>
<proteinExistence type="predicted"/>
<evidence type="ECO:0000313" key="5">
    <source>
        <dbReference type="EMBL" id="KOG54622.1"/>
    </source>
</evidence>
<accession>A0A0L8MW50</accession>
<dbReference type="PATRIC" id="fig|1961.12.peg.3092"/>
<dbReference type="EMBL" id="LGUV01000133">
    <property type="protein sequence ID" value="KOG54622.1"/>
    <property type="molecule type" value="Genomic_DNA"/>
</dbReference>
<dbReference type="Pfam" id="PF07681">
    <property type="entry name" value="DoxX"/>
    <property type="match status" value="1"/>
</dbReference>
<dbReference type="OrthoDB" id="329282at2"/>
<sequence>MAVLRKLARPMLSAPFVAGGLRTLRRPEAAAEAVRPALRAVGKRVPVLAGDPLRLVRITGAIQATASLLFATGRAPRMAALTLAATLVPTSLSTHAFWTVEDPQERAWQRALFLTDLSALGGLLLAAADTHGKPSLAYRSRHALDHRHPVKAVRRPVEAAAASSAHHAKALAATLAR</sequence>
<keyword evidence="4" id="KW-0472">Membrane</keyword>
<gene>
    <name evidence="5" type="ORF">ADK75_13350</name>
</gene>
<dbReference type="AlphaFoldDB" id="A0A0L8MW50"/>
<keyword evidence="3" id="KW-1133">Transmembrane helix</keyword>
<keyword evidence="2" id="KW-0812">Transmembrane</keyword>
<dbReference type="Proteomes" id="UP000037084">
    <property type="component" value="Unassembled WGS sequence"/>
</dbReference>
<reference evidence="6" key="1">
    <citation type="submission" date="2015-07" db="EMBL/GenBank/DDBJ databases">
        <authorList>
            <consortium name="Consortium for Microbial Forensics and Genomics (microFORGE)"/>
            <person name="Knight B.M."/>
            <person name="Roberts D.P."/>
            <person name="Lin D."/>
            <person name="Hari K."/>
            <person name="Fletcher J."/>
            <person name="Melcher U."/>
            <person name="Blagden T."/>
            <person name="Winegar R.A."/>
        </authorList>
    </citation>
    <scope>NUCLEOTIDE SEQUENCE [LARGE SCALE GENOMIC DNA]</scope>
    <source>
        <strain evidence="6">NRRL B-1447</strain>
    </source>
</reference>
<evidence type="ECO:0000256" key="1">
    <source>
        <dbReference type="ARBA" id="ARBA00004141"/>
    </source>
</evidence>
<dbReference type="GO" id="GO:0016020">
    <property type="term" value="C:membrane"/>
    <property type="evidence" value="ECO:0007669"/>
    <property type="project" value="UniProtKB-SubCell"/>
</dbReference>
<evidence type="ECO:0000313" key="6">
    <source>
        <dbReference type="Proteomes" id="UP000037084"/>
    </source>
</evidence>
<name>A0A0L8MW50_STRVG</name>
<evidence type="ECO:0000256" key="4">
    <source>
        <dbReference type="ARBA" id="ARBA00023136"/>
    </source>
</evidence>
<comment type="caution">
    <text evidence="5">The sequence shown here is derived from an EMBL/GenBank/DDBJ whole genome shotgun (WGS) entry which is preliminary data.</text>
</comment>
<organism evidence="5 6">
    <name type="scientific">Streptomyces virginiae</name>
    <name type="common">Streptomyces cinnamonensis</name>
    <dbReference type="NCBI Taxonomy" id="1961"/>
    <lineage>
        <taxon>Bacteria</taxon>
        <taxon>Bacillati</taxon>
        <taxon>Actinomycetota</taxon>
        <taxon>Actinomycetes</taxon>
        <taxon>Kitasatosporales</taxon>
        <taxon>Streptomycetaceae</taxon>
        <taxon>Streptomyces</taxon>
    </lineage>
</organism>
<evidence type="ECO:0000256" key="3">
    <source>
        <dbReference type="ARBA" id="ARBA00022989"/>
    </source>
</evidence>
<dbReference type="InterPro" id="IPR032808">
    <property type="entry name" value="DoxX"/>
</dbReference>